<dbReference type="Gramene" id="KCW60701">
    <property type="protein sequence ID" value="KCW60701"/>
    <property type="gene ID" value="EUGRSUZ_H03429"/>
</dbReference>
<feature type="repeat" description="PPR" evidence="3">
    <location>
        <begin position="305"/>
        <end position="339"/>
    </location>
</feature>
<dbReference type="KEGG" id="egr:104414770"/>
<feature type="repeat" description="PPR" evidence="3">
    <location>
        <begin position="445"/>
        <end position="479"/>
    </location>
</feature>
<sequence length="551" mass="62715">MLSKSQIAKLLSRSISRRKTDFYVASSCYLCNSFCTLAKPPERNESPEIPSWVKCLDDKSHGSPDADENFVIPSLASWVNSYGPYGRTEVAKVTSSDIEEINVEKVCKLLRNRYSSPDCVVAALNASGVGSSSRMIERILKKFSNDWIPAFGVFTWAKLQMGHHHPSVLCDLMVDILGKSRKFHLMWKLVEEIRTLEGYVTLATMSKVMRRLARAGKYQDAIEVFKEIEQFGVKRDVAAMNVLIDALVKENSVEHALEVFLQFKACIPCDIHTYNILIHGHCKCKQFDNARKFLEEMEQQGFEPNVISYTCFVEWYSREQDFHNVNAILDEMKKKGCSPNTVTYTILMQGLGKAKQINDALGVYENMKTIGCAPDPSFYSSLIYILSKAGRFKDAWDVYEDMGKQGVKPDLLTYNTVIAAACEHSQEETALKILKKMEEDSCKPDLKTYASLIKMCCRKKRMKVLQFLLNHMFKNDVSIEVSTYSLLVRGLCKSGKLEEACLFFEEMVARGIVPWETTYKLLVNKLDGMSMGKQKEHIQKLMSEAKEWAEI</sequence>
<feature type="repeat" description="PPR" evidence="3">
    <location>
        <begin position="480"/>
        <end position="514"/>
    </location>
</feature>
<evidence type="ECO:0000256" key="3">
    <source>
        <dbReference type="PROSITE-ProRule" id="PRU00708"/>
    </source>
</evidence>
<dbReference type="InterPro" id="IPR011990">
    <property type="entry name" value="TPR-like_helical_dom_sf"/>
</dbReference>
<dbReference type="OMA" id="FIEAYCH"/>
<dbReference type="AlphaFoldDB" id="A0A059B460"/>
<dbReference type="NCBIfam" id="TIGR00756">
    <property type="entry name" value="PPR"/>
    <property type="match status" value="7"/>
</dbReference>
<dbReference type="Gene3D" id="1.25.40.10">
    <property type="entry name" value="Tetratricopeptide repeat domain"/>
    <property type="match status" value="4"/>
</dbReference>
<keyword evidence="2" id="KW-0677">Repeat</keyword>
<protein>
    <submittedName>
        <fullName evidence="4">Uncharacterized protein</fullName>
    </submittedName>
</protein>
<dbReference type="PANTHER" id="PTHR47447">
    <property type="entry name" value="OS03G0856100 PROTEIN"/>
    <property type="match status" value="1"/>
</dbReference>
<comment type="similarity">
    <text evidence="1">Belongs to the PPR family. P subfamily.</text>
</comment>
<evidence type="ECO:0000256" key="2">
    <source>
        <dbReference type="ARBA" id="ARBA00022737"/>
    </source>
</evidence>
<dbReference type="Pfam" id="PF13041">
    <property type="entry name" value="PPR_2"/>
    <property type="match status" value="2"/>
</dbReference>
<evidence type="ECO:0000256" key="1">
    <source>
        <dbReference type="ARBA" id="ARBA00007626"/>
    </source>
</evidence>
<dbReference type="InterPro" id="IPR002885">
    <property type="entry name" value="PPR_rpt"/>
</dbReference>
<dbReference type="EMBL" id="KK198760">
    <property type="protein sequence ID" value="KCW60701.1"/>
    <property type="molecule type" value="Genomic_DNA"/>
</dbReference>
<feature type="repeat" description="PPR" evidence="3">
    <location>
        <begin position="201"/>
        <end position="235"/>
    </location>
</feature>
<dbReference type="Pfam" id="PF01535">
    <property type="entry name" value="PPR"/>
    <property type="match status" value="2"/>
</dbReference>
<reference evidence="4" key="1">
    <citation type="submission" date="2013-07" db="EMBL/GenBank/DDBJ databases">
        <title>The genome of Eucalyptus grandis.</title>
        <authorList>
            <person name="Schmutz J."/>
            <person name="Hayes R."/>
            <person name="Myburg A."/>
            <person name="Tuskan G."/>
            <person name="Grattapaglia D."/>
            <person name="Rokhsar D.S."/>
        </authorList>
    </citation>
    <scope>NUCLEOTIDE SEQUENCE</scope>
    <source>
        <tissue evidence="4">Leaf extractions</tissue>
    </source>
</reference>
<dbReference type="PANTHER" id="PTHR47447:SF28">
    <property type="entry name" value="PENTACOTRIPEPTIDE-REPEAT REGION OF PRORP DOMAIN-CONTAINING PROTEIN"/>
    <property type="match status" value="1"/>
</dbReference>
<dbReference type="eggNOG" id="KOG4197">
    <property type="taxonomic scope" value="Eukaryota"/>
</dbReference>
<name>A0A059B460_EUCGR</name>
<feature type="repeat" description="PPR" evidence="3">
    <location>
        <begin position="375"/>
        <end position="409"/>
    </location>
</feature>
<dbReference type="SUPFAM" id="SSF48452">
    <property type="entry name" value="TPR-like"/>
    <property type="match status" value="1"/>
</dbReference>
<dbReference type="OrthoDB" id="185373at2759"/>
<accession>A0A059B460</accession>
<feature type="repeat" description="PPR" evidence="3">
    <location>
        <begin position="270"/>
        <end position="304"/>
    </location>
</feature>
<gene>
    <name evidence="4" type="ORF">EUGRSUZ_H03429</name>
</gene>
<feature type="repeat" description="PPR" evidence="3">
    <location>
        <begin position="340"/>
        <end position="374"/>
    </location>
</feature>
<dbReference type="Pfam" id="PF13812">
    <property type="entry name" value="PPR_3"/>
    <property type="match status" value="1"/>
</dbReference>
<dbReference type="PROSITE" id="PS51375">
    <property type="entry name" value="PPR"/>
    <property type="match status" value="8"/>
</dbReference>
<dbReference type="Pfam" id="PF12854">
    <property type="entry name" value="PPR_1"/>
    <property type="match status" value="1"/>
</dbReference>
<feature type="repeat" description="PPR" evidence="3">
    <location>
        <begin position="410"/>
        <end position="444"/>
    </location>
</feature>
<proteinExistence type="inferred from homology"/>
<dbReference type="InParanoid" id="A0A059B460"/>
<organism evidence="4">
    <name type="scientific">Eucalyptus grandis</name>
    <name type="common">Flooded gum</name>
    <dbReference type="NCBI Taxonomy" id="71139"/>
    <lineage>
        <taxon>Eukaryota</taxon>
        <taxon>Viridiplantae</taxon>
        <taxon>Streptophyta</taxon>
        <taxon>Embryophyta</taxon>
        <taxon>Tracheophyta</taxon>
        <taxon>Spermatophyta</taxon>
        <taxon>Magnoliopsida</taxon>
        <taxon>eudicotyledons</taxon>
        <taxon>Gunneridae</taxon>
        <taxon>Pentapetalae</taxon>
        <taxon>rosids</taxon>
        <taxon>malvids</taxon>
        <taxon>Myrtales</taxon>
        <taxon>Myrtaceae</taxon>
        <taxon>Myrtoideae</taxon>
        <taxon>Eucalypteae</taxon>
        <taxon>Eucalyptus</taxon>
    </lineage>
</organism>
<evidence type="ECO:0000313" key="4">
    <source>
        <dbReference type="EMBL" id="KCW60701.1"/>
    </source>
</evidence>